<dbReference type="AlphaFoldDB" id="A0A501VXJ1"/>
<dbReference type="Proteomes" id="UP000316727">
    <property type="component" value="Unassembled WGS sequence"/>
</dbReference>
<keyword evidence="1" id="KW-1133">Transmembrane helix</keyword>
<keyword evidence="3" id="KW-1185">Reference proteome</keyword>
<dbReference type="EMBL" id="VFRQ01000012">
    <property type="protein sequence ID" value="TPE42443.1"/>
    <property type="molecule type" value="Genomic_DNA"/>
</dbReference>
<organism evidence="2 3">
    <name type="scientific">Pontibacter mangrovi</name>
    <dbReference type="NCBI Taxonomy" id="2589816"/>
    <lineage>
        <taxon>Bacteria</taxon>
        <taxon>Pseudomonadati</taxon>
        <taxon>Bacteroidota</taxon>
        <taxon>Cytophagia</taxon>
        <taxon>Cytophagales</taxon>
        <taxon>Hymenobacteraceae</taxon>
        <taxon>Pontibacter</taxon>
    </lineage>
</organism>
<proteinExistence type="predicted"/>
<evidence type="ECO:0000313" key="3">
    <source>
        <dbReference type="Proteomes" id="UP000316727"/>
    </source>
</evidence>
<dbReference type="RefSeq" id="WP_140623171.1">
    <property type="nucleotide sequence ID" value="NZ_VFRQ01000012.1"/>
</dbReference>
<keyword evidence="1" id="KW-0812">Transmembrane</keyword>
<evidence type="ECO:0000256" key="1">
    <source>
        <dbReference type="SAM" id="Phobius"/>
    </source>
</evidence>
<gene>
    <name evidence="2" type="ORF">FJM65_17705</name>
</gene>
<dbReference type="OrthoDB" id="1268174at2"/>
<protein>
    <submittedName>
        <fullName evidence="2">Uncharacterized protein</fullName>
    </submittedName>
</protein>
<sequence length="158" mass="17644">MEIASIIAVLIMAVCLLLTVVFLVGYLIKRRKARLRNAAISFATAVLSLGLLLVVEELFFSYNFRNKEEVLVASREAPIGGILLKLYEDNTFEIGGFREVKSSGTYELKSDTLFIIATDSPKQSGYITQTSFIIRKGYLEEVEDTGIGFLEVHVNKLK</sequence>
<reference evidence="2 3" key="1">
    <citation type="submission" date="2019-06" db="EMBL/GenBank/DDBJ databases">
        <title>A novel bacterium of genus Pontibacter, isolated from marine sediment.</title>
        <authorList>
            <person name="Huang H."/>
            <person name="Mo K."/>
            <person name="Hu Y."/>
        </authorList>
    </citation>
    <scope>NUCLEOTIDE SEQUENCE [LARGE SCALE GENOMIC DNA]</scope>
    <source>
        <strain evidence="2 3">HB172049</strain>
    </source>
</reference>
<accession>A0A501VXJ1</accession>
<evidence type="ECO:0000313" key="2">
    <source>
        <dbReference type="EMBL" id="TPE42443.1"/>
    </source>
</evidence>
<feature type="transmembrane region" description="Helical" evidence="1">
    <location>
        <begin position="6"/>
        <end position="28"/>
    </location>
</feature>
<feature type="transmembrane region" description="Helical" evidence="1">
    <location>
        <begin position="40"/>
        <end position="62"/>
    </location>
</feature>
<keyword evidence="1" id="KW-0472">Membrane</keyword>
<comment type="caution">
    <text evidence="2">The sequence shown here is derived from an EMBL/GenBank/DDBJ whole genome shotgun (WGS) entry which is preliminary data.</text>
</comment>
<name>A0A501VXJ1_9BACT</name>